<gene>
    <name evidence="1" type="ORF">GCM10008937_29590</name>
</gene>
<evidence type="ECO:0000313" key="1">
    <source>
        <dbReference type="EMBL" id="GAA0520121.1"/>
    </source>
</evidence>
<accession>A0ABN1CJ41</accession>
<reference evidence="1 2" key="1">
    <citation type="journal article" date="2019" name="Int. J. Syst. Evol. Microbiol.">
        <title>The Global Catalogue of Microorganisms (GCM) 10K type strain sequencing project: providing services to taxonomists for standard genome sequencing and annotation.</title>
        <authorList>
            <consortium name="The Broad Institute Genomics Platform"/>
            <consortium name="The Broad Institute Genome Sequencing Center for Infectious Disease"/>
            <person name="Wu L."/>
            <person name="Ma J."/>
        </authorList>
    </citation>
    <scope>NUCLEOTIDE SEQUENCE [LARGE SCALE GENOMIC DNA]</scope>
    <source>
        <strain evidence="1 2">JCM 14368</strain>
    </source>
</reference>
<dbReference type="InterPro" id="IPR052896">
    <property type="entry name" value="GGT-like_enzyme"/>
</dbReference>
<dbReference type="InterPro" id="IPR029055">
    <property type="entry name" value="Ntn_hydrolases_N"/>
</dbReference>
<dbReference type="PANTHER" id="PTHR43881:SF1">
    <property type="entry name" value="GAMMA-GLUTAMYLTRANSPEPTIDASE (AFU_ORTHOLOGUE AFUA_4G13580)"/>
    <property type="match status" value="1"/>
</dbReference>
<organism evidence="1 2">
    <name type="scientific">Deinococcus depolymerans</name>
    <dbReference type="NCBI Taxonomy" id="392408"/>
    <lineage>
        <taxon>Bacteria</taxon>
        <taxon>Thermotogati</taxon>
        <taxon>Deinococcota</taxon>
        <taxon>Deinococci</taxon>
        <taxon>Deinococcales</taxon>
        <taxon>Deinococcaceae</taxon>
        <taxon>Deinococcus</taxon>
    </lineage>
</organism>
<dbReference type="InterPro" id="IPR043138">
    <property type="entry name" value="GGT_lsub"/>
</dbReference>
<dbReference type="SUPFAM" id="SSF56235">
    <property type="entry name" value="N-terminal nucleophile aminohydrolases (Ntn hydrolases)"/>
    <property type="match status" value="1"/>
</dbReference>
<dbReference type="Gene3D" id="1.10.246.130">
    <property type="match status" value="1"/>
</dbReference>
<name>A0ABN1CJ41_9DEIO</name>
<dbReference type="InterPro" id="IPR043137">
    <property type="entry name" value="GGT_ssub_C"/>
</dbReference>
<dbReference type="Pfam" id="PF01019">
    <property type="entry name" value="G_glu_transpept"/>
    <property type="match status" value="1"/>
</dbReference>
<dbReference type="PRINTS" id="PR01210">
    <property type="entry name" value="GGTRANSPTASE"/>
</dbReference>
<dbReference type="PANTHER" id="PTHR43881">
    <property type="entry name" value="GAMMA-GLUTAMYLTRANSPEPTIDASE (AFU_ORTHOLOGUE AFUA_4G13580)"/>
    <property type="match status" value="1"/>
</dbReference>
<protein>
    <submittedName>
        <fullName evidence="1">Gamma-glutamyltransferase family protein</fullName>
    </submittedName>
</protein>
<dbReference type="Gene3D" id="3.60.20.40">
    <property type="match status" value="1"/>
</dbReference>
<sequence length="534" mass="57076">MTYNPDFPTVRRPVYARRGMVATSQPLAAQAGLRVLQEGGNAVDAAIATAAALTVVEPTSNGIGGDLFALVWAGGELHGLNASGAAPAALSLDALHGRHAGEMPRHGWTPVTVPGAVRGWADLHARFGRLDFAQVLAPAIAYAAEGYPLSPVLAANWARATQIYRRLNLPEMDEWFRTFAPDGFTPRPGALWRSEGHARTLRDIAATQGRSFYEGDLAARIDAHARAGGGLLRADDLAAHRSEWVTPIHTDHAGHRVYEIPPNGQGVAALIALNVLRGQPLPERRDDPLGLHLQIEAMKRGFHDAHAFVADPRHTPVDVTHLLSEANAQAHRARLGERAHDPQTRAPSTGGTVYLAAADDGGQMVSLIQSNYMGFGSGVVVPGTGVALHNRGHNFHTDPAHPNALAPGKRPYHTIIPGFLGRTDGTPVGPFGVMGGFMQPQGHLQVVLNTVTHGMNPQQALDAPRWQWLDGTRIEVEASLGADLTRELIRLGHSVTLQTDPGSFGRGQMIRRDPATGVLEGGTESRTDGHIAVW</sequence>
<comment type="caution">
    <text evidence="1">The sequence shown here is derived from an EMBL/GenBank/DDBJ whole genome shotgun (WGS) entry which is preliminary data.</text>
</comment>
<dbReference type="EMBL" id="BAAADB010000030">
    <property type="protein sequence ID" value="GAA0520121.1"/>
    <property type="molecule type" value="Genomic_DNA"/>
</dbReference>
<evidence type="ECO:0000313" key="2">
    <source>
        <dbReference type="Proteomes" id="UP001500191"/>
    </source>
</evidence>
<dbReference type="Proteomes" id="UP001500191">
    <property type="component" value="Unassembled WGS sequence"/>
</dbReference>
<proteinExistence type="predicted"/>
<keyword evidence="2" id="KW-1185">Reference proteome</keyword>